<evidence type="ECO:0000313" key="2">
    <source>
        <dbReference type="RefSeq" id="XP_026114513.1"/>
    </source>
</evidence>
<dbReference type="GeneID" id="113092934"/>
<reference evidence="2" key="1">
    <citation type="submission" date="2025-08" db="UniProtKB">
        <authorList>
            <consortium name="RefSeq"/>
        </authorList>
    </citation>
    <scope>IDENTIFICATION</scope>
    <source>
        <strain evidence="2">Wakin</strain>
        <tissue evidence="2">Muscle</tissue>
    </source>
</reference>
<name>A0A6P6P0V4_CARAU</name>
<accession>A0A6P6P0V4</accession>
<dbReference type="Proteomes" id="UP000515129">
    <property type="component" value="Unplaced"/>
</dbReference>
<evidence type="ECO:0000313" key="1">
    <source>
        <dbReference type="Proteomes" id="UP000515129"/>
    </source>
</evidence>
<proteinExistence type="predicted"/>
<organism evidence="1 2">
    <name type="scientific">Carassius auratus</name>
    <name type="common">Goldfish</name>
    <dbReference type="NCBI Taxonomy" id="7957"/>
    <lineage>
        <taxon>Eukaryota</taxon>
        <taxon>Metazoa</taxon>
        <taxon>Chordata</taxon>
        <taxon>Craniata</taxon>
        <taxon>Vertebrata</taxon>
        <taxon>Euteleostomi</taxon>
        <taxon>Actinopterygii</taxon>
        <taxon>Neopterygii</taxon>
        <taxon>Teleostei</taxon>
        <taxon>Ostariophysi</taxon>
        <taxon>Cypriniformes</taxon>
        <taxon>Cyprinidae</taxon>
        <taxon>Cyprininae</taxon>
        <taxon>Carassius</taxon>
    </lineage>
</organism>
<dbReference type="AlphaFoldDB" id="A0A6P6P0V4"/>
<sequence>MILHSMNCFYEEAHNQSKGLCMKTQYLLSTVPKRFLQYATYVKLPPSVLDSPLHELFLWRGTQPIQREYKIIVQVSSEIVPAKF</sequence>
<protein>
    <submittedName>
        <fullName evidence="2">Uncharacterized protein LOC113092934 isoform X3</fullName>
    </submittedName>
</protein>
<keyword evidence="1" id="KW-1185">Reference proteome</keyword>
<gene>
    <name evidence="2" type="primary">LOC113092934</name>
</gene>
<dbReference type="RefSeq" id="XP_026114513.1">
    <property type="nucleotide sequence ID" value="XM_026258728.1"/>
</dbReference>